<evidence type="ECO:0000256" key="1">
    <source>
        <dbReference type="ARBA" id="ARBA00003534"/>
    </source>
</evidence>
<evidence type="ECO:0000256" key="4">
    <source>
        <dbReference type="ARBA" id="ARBA00022512"/>
    </source>
</evidence>
<evidence type="ECO:0000256" key="7">
    <source>
        <dbReference type="SAM" id="Phobius"/>
    </source>
</evidence>
<reference evidence="8" key="2">
    <citation type="submission" date="2020-08" db="EMBL/GenBank/DDBJ databases">
        <title>Plant Genome Project.</title>
        <authorList>
            <person name="Zhang R.-G."/>
        </authorList>
    </citation>
    <scope>NUCLEOTIDE SEQUENCE</scope>
    <source>
        <strain evidence="8">Huo1</strain>
        <tissue evidence="8">Leaf</tissue>
    </source>
</reference>
<proteinExistence type="inferred from homology"/>
<accession>A0A8X8XLP2</accession>
<dbReference type="Pfam" id="PF03283">
    <property type="entry name" value="PAE"/>
    <property type="match status" value="1"/>
</dbReference>
<gene>
    <name evidence="8" type="ORF">SASPL_122193</name>
</gene>
<keyword evidence="4 6" id="KW-0134">Cell wall</keyword>
<evidence type="ECO:0000256" key="2">
    <source>
        <dbReference type="ARBA" id="ARBA00004191"/>
    </source>
</evidence>
<comment type="similarity">
    <text evidence="3 6">Belongs to the pectinacetylesterase family.</text>
</comment>
<dbReference type="Proteomes" id="UP000298416">
    <property type="component" value="Unassembled WGS sequence"/>
</dbReference>
<dbReference type="EC" id="3.1.1.-" evidence="6"/>
<evidence type="ECO:0000256" key="5">
    <source>
        <dbReference type="ARBA" id="ARBA00023316"/>
    </source>
</evidence>
<keyword evidence="6" id="KW-0378">Hydrolase</keyword>
<dbReference type="InterPro" id="IPR004963">
    <property type="entry name" value="PAE/NOTUM"/>
</dbReference>
<dbReference type="GO" id="GO:0071555">
    <property type="term" value="P:cell wall organization"/>
    <property type="evidence" value="ECO:0007669"/>
    <property type="project" value="UniProtKB-KW"/>
</dbReference>
<name>A0A8X8XLP2_SALSN</name>
<keyword evidence="9" id="KW-1185">Reference proteome</keyword>
<evidence type="ECO:0000313" key="9">
    <source>
        <dbReference type="Proteomes" id="UP000298416"/>
    </source>
</evidence>
<evidence type="ECO:0000256" key="3">
    <source>
        <dbReference type="ARBA" id="ARBA00005784"/>
    </source>
</evidence>
<dbReference type="GO" id="GO:0052793">
    <property type="term" value="F:pectin acetylesterase activity"/>
    <property type="evidence" value="ECO:0007669"/>
    <property type="project" value="TreeGrafter"/>
</dbReference>
<dbReference type="PANTHER" id="PTHR21562:SF65">
    <property type="entry name" value="PECTIN ACETYLESTERASE"/>
    <property type="match status" value="1"/>
</dbReference>
<keyword evidence="7" id="KW-0812">Transmembrane</keyword>
<keyword evidence="7" id="KW-1133">Transmembrane helix</keyword>
<keyword evidence="5 6" id="KW-0961">Cell wall biogenesis/degradation</keyword>
<dbReference type="PANTHER" id="PTHR21562">
    <property type="entry name" value="NOTUM-RELATED"/>
    <property type="match status" value="1"/>
</dbReference>
<organism evidence="8">
    <name type="scientific">Salvia splendens</name>
    <name type="common">Scarlet sage</name>
    <dbReference type="NCBI Taxonomy" id="180675"/>
    <lineage>
        <taxon>Eukaryota</taxon>
        <taxon>Viridiplantae</taxon>
        <taxon>Streptophyta</taxon>
        <taxon>Embryophyta</taxon>
        <taxon>Tracheophyta</taxon>
        <taxon>Spermatophyta</taxon>
        <taxon>Magnoliopsida</taxon>
        <taxon>eudicotyledons</taxon>
        <taxon>Gunneridae</taxon>
        <taxon>Pentapetalae</taxon>
        <taxon>asterids</taxon>
        <taxon>lamiids</taxon>
        <taxon>Lamiales</taxon>
        <taxon>Lamiaceae</taxon>
        <taxon>Nepetoideae</taxon>
        <taxon>Mentheae</taxon>
        <taxon>Salviinae</taxon>
        <taxon>Salvia</taxon>
        <taxon>Salvia subgen. Calosphace</taxon>
        <taxon>core Calosphace</taxon>
    </lineage>
</organism>
<evidence type="ECO:0000313" key="8">
    <source>
        <dbReference type="EMBL" id="KAG6414819.1"/>
    </source>
</evidence>
<reference evidence="8" key="1">
    <citation type="submission" date="2018-01" db="EMBL/GenBank/DDBJ databases">
        <authorList>
            <person name="Mao J.F."/>
        </authorList>
    </citation>
    <scope>NUCLEOTIDE SEQUENCE</scope>
    <source>
        <strain evidence="8">Huo1</strain>
        <tissue evidence="8">Leaf</tissue>
    </source>
</reference>
<dbReference type="EMBL" id="PNBA02000008">
    <property type="protein sequence ID" value="KAG6414819.1"/>
    <property type="molecule type" value="Genomic_DNA"/>
</dbReference>
<evidence type="ECO:0000256" key="6">
    <source>
        <dbReference type="RuleBase" id="RU363114"/>
    </source>
</evidence>
<sequence length="419" mass="46443">MIIYMPIILENHSSTSLTLQPHQVLTILSTSPSPTNRSLNLHKMWKLHCMIICLMAACLLASSLNVSFTEVANATQRRAVCMDGSPAGYYYSAGSGDGAKNWLLFLMGGGWCDNVDDCQSKLNQSLGSSRSMPFTKFSDILSPDSQINPDFYNWNRIFVAYCDQSSFLGDTEFDGQGPKLQFRGSRIFDTVVDDLLAKGMGIGENAILSGISAGGLATILHCDGFRARLPDVGRVKCLSDGGFFFRGENVLNADYREKYFASVITLHNISSLLPVTCTERIDPSLCFFPENLVRDIQTPIFILDSAFDAYQVRLRLVPPLSDDRIRWDLCLGNISTCTSTDKQLITDFGGAFLKAVREISNNPTIGMFIHACLIHTVLIDGRFWTPNSTIKLGNLVSLIVVLHFIILIEIDFLLLLFNV</sequence>
<dbReference type="AlphaFoldDB" id="A0A8X8XLP2"/>
<comment type="function">
    <text evidence="1 6">Hydrolyzes acetyl esters in homogalacturonan regions of pectin. In type I primary cell wall, galacturonic acid residues of pectin can be acetylated at the O-2 and O-3 positions. Decreasing the degree of acetylation of pectin gels in vitro alters their physical properties.</text>
</comment>
<keyword evidence="6" id="KW-0964">Secreted</keyword>
<protein>
    <recommendedName>
        <fullName evidence="6">Pectin acetylesterase</fullName>
        <ecNumber evidence="6">3.1.1.-</ecNumber>
    </recommendedName>
</protein>
<comment type="subcellular location">
    <subcellularLocation>
        <location evidence="2 6">Secreted</location>
        <location evidence="2 6">Cell wall</location>
    </subcellularLocation>
</comment>
<dbReference type="GO" id="GO:0009505">
    <property type="term" value="C:plant-type cell wall"/>
    <property type="evidence" value="ECO:0007669"/>
    <property type="project" value="TreeGrafter"/>
</dbReference>
<feature type="transmembrane region" description="Helical" evidence="7">
    <location>
        <begin position="395"/>
        <end position="417"/>
    </location>
</feature>
<comment type="caution">
    <text evidence="8">The sequence shown here is derived from an EMBL/GenBank/DDBJ whole genome shotgun (WGS) entry which is preliminary data.</text>
</comment>
<keyword evidence="7" id="KW-0472">Membrane</keyword>